<sequence>MSIFGSMKTAVSGMNAQANRLGTVSDNIANANTTGYKEASTSFSSLVLPSSAGSYSSGGVETSVHYAISQQGNISYTTSSNDLAIQGNGFFVVQSSSGQTFLSRSGDFSPDPSGNLVNSAGFTLMGYPYGSGAPSVVVNGFSGLVPINVSQNGVTAIASTTGHMEGNLNSNAAIATGNLPASNTAPVTGDTSKSSITGYDPQGNAVTFDVYYTKTADNTWDVSVYNHADAATGDTPFPYGGDGLVGSTTLTFDANGKQDSSSAPSFDIALGSGQTISMDFSGFTQVATSFNATGSMNGQAPNPVTSVTIGKDGTVNAVYKDSSTKPLYRIPLATVASPDNLTVESGNVYSANGNSGVTVTGFPQTGGFGYIQSGALEESNVDLATELTNMIEAQKSYTANSKVFQAGSELLDVLVNLQR</sequence>
<evidence type="ECO:0000313" key="10">
    <source>
        <dbReference type="EMBL" id="AYG58115.1"/>
    </source>
</evidence>
<dbReference type="PROSITE" id="PS00588">
    <property type="entry name" value="FLAGELLA_BB_ROD"/>
    <property type="match status" value="1"/>
</dbReference>
<dbReference type="InterPro" id="IPR020013">
    <property type="entry name" value="Flagellar_FlgE/F/G"/>
</dbReference>
<dbReference type="InterPro" id="IPR001444">
    <property type="entry name" value="Flag_bb_rod_N"/>
</dbReference>
<reference evidence="10 11" key="1">
    <citation type="submission" date="2018-10" db="EMBL/GenBank/DDBJ databases">
        <title>Rhizobium etli, R. leguminosarum and a new Rhizobium genospecies from Phaseolus dumosus.</title>
        <authorList>
            <person name="Ramirez-Puebla S.T."/>
            <person name="Rogel-Hernandez M.A."/>
            <person name="Guerrero G."/>
            <person name="Ormeno-Orrillo E."/>
            <person name="Martinez-Romero J.C."/>
            <person name="Negrete-Yankelevich S."/>
            <person name="Martinez-Romero E."/>
        </authorList>
    </citation>
    <scope>NUCLEOTIDE SEQUENCE [LARGE SCALE GENOMIC DNA]</scope>
    <source>
        <strain evidence="10 11">CCGE525</strain>
    </source>
</reference>
<name>A0A387FLI0_9HYPH</name>
<evidence type="ECO:0000256" key="2">
    <source>
        <dbReference type="ARBA" id="ARBA00009677"/>
    </source>
</evidence>
<gene>
    <name evidence="10" type="ORF">CCGE525_04250</name>
</gene>
<dbReference type="InterPro" id="IPR019776">
    <property type="entry name" value="Flagellar_basal_body_rod_CS"/>
</dbReference>
<dbReference type="GO" id="GO:0071978">
    <property type="term" value="P:bacterial-type flagellum-dependent swarming motility"/>
    <property type="evidence" value="ECO:0007669"/>
    <property type="project" value="TreeGrafter"/>
</dbReference>
<dbReference type="Pfam" id="PF00460">
    <property type="entry name" value="Flg_bb_rod"/>
    <property type="match status" value="1"/>
</dbReference>
<dbReference type="InterPro" id="IPR037925">
    <property type="entry name" value="FlgE/F/G-like"/>
</dbReference>
<feature type="domain" description="Flagellar basal-body/hook protein C-terminal" evidence="7">
    <location>
        <begin position="372"/>
        <end position="417"/>
    </location>
</feature>
<dbReference type="InterPro" id="IPR053967">
    <property type="entry name" value="LlgE_F_G-like_D1"/>
</dbReference>
<keyword evidence="11" id="KW-1185">Reference proteome</keyword>
<dbReference type="InterPro" id="IPR011491">
    <property type="entry name" value="FlgE_D2"/>
</dbReference>
<protein>
    <recommendedName>
        <fullName evidence="3 5">Flagellar hook protein FlgE</fullName>
    </recommendedName>
</protein>
<keyword evidence="4 5" id="KW-0975">Bacterial flagellum</keyword>
<dbReference type="InterPro" id="IPR037058">
    <property type="entry name" value="Falgellar_hook_FlgE_sf"/>
</dbReference>
<comment type="similarity">
    <text evidence="2 5">Belongs to the flagella basal body rod proteins family.</text>
</comment>
<feature type="domain" description="Flagellar basal body rod protein N-terminal" evidence="6">
    <location>
        <begin position="7"/>
        <end position="37"/>
    </location>
</feature>
<comment type="function">
    <text evidence="5">A flexible structure which links the flagellar filament to the drive apparatus in the basal body.</text>
</comment>
<evidence type="ECO:0000313" key="11">
    <source>
        <dbReference type="Proteomes" id="UP000282195"/>
    </source>
</evidence>
<organism evidence="10 11">
    <name type="scientific">Rhizobium jaguaris</name>
    <dbReference type="NCBI Taxonomy" id="1312183"/>
    <lineage>
        <taxon>Bacteria</taxon>
        <taxon>Pseudomonadati</taxon>
        <taxon>Pseudomonadota</taxon>
        <taxon>Alphaproteobacteria</taxon>
        <taxon>Hyphomicrobiales</taxon>
        <taxon>Rhizobiaceae</taxon>
        <taxon>Rhizobium/Agrobacterium group</taxon>
        <taxon>Rhizobium</taxon>
    </lineage>
</organism>
<dbReference type="InterPro" id="IPR010930">
    <property type="entry name" value="Flg_bb/hook_C_dom"/>
</dbReference>
<dbReference type="GO" id="GO:0005829">
    <property type="term" value="C:cytosol"/>
    <property type="evidence" value="ECO:0007669"/>
    <property type="project" value="TreeGrafter"/>
</dbReference>
<dbReference type="Pfam" id="PF07559">
    <property type="entry name" value="FlgE_D2"/>
    <property type="match status" value="1"/>
</dbReference>
<dbReference type="OrthoDB" id="8372879at2"/>
<evidence type="ECO:0000256" key="5">
    <source>
        <dbReference type="RuleBase" id="RU362116"/>
    </source>
</evidence>
<dbReference type="Pfam" id="PF06429">
    <property type="entry name" value="Flg_bbr_C"/>
    <property type="match status" value="1"/>
</dbReference>
<keyword evidence="10" id="KW-0282">Flagellum</keyword>
<dbReference type="Gene3D" id="2.60.98.20">
    <property type="entry name" value="Flagellar hook protein FlgE"/>
    <property type="match status" value="1"/>
</dbReference>
<proteinExistence type="inferred from homology"/>
<dbReference type="RefSeq" id="WP_120703198.1">
    <property type="nucleotide sequence ID" value="NZ_CP032694.1"/>
</dbReference>
<dbReference type="Pfam" id="PF22692">
    <property type="entry name" value="LlgE_F_G_D1"/>
    <property type="match status" value="1"/>
</dbReference>
<dbReference type="PANTHER" id="PTHR30435:SF1">
    <property type="entry name" value="FLAGELLAR HOOK PROTEIN FLGE"/>
    <property type="match status" value="1"/>
</dbReference>
<evidence type="ECO:0000256" key="1">
    <source>
        <dbReference type="ARBA" id="ARBA00004117"/>
    </source>
</evidence>
<accession>A0A387FLI0</accession>
<keyword evidence="10" id="KW-0969">Cilium</keyword>
<dbReference type="SUPFAM" id="SSF117143">
    <property type="entry name" value="Flagellar hook protein flgE"/>
    <property type="match status" value="1"/>
</dbReference>
<feature type="domain" description="Flagellar hook protein FlgE D2" evidence="8">
    <location>
        <begin position="167"/>
        <end position="293"/>
    </location>
</feature>
<dbReference type="NCBIfam" id="TIGR03506">
    <property type="entry name" value="FlgEFG_subfam"/>
    <property type="match status" value="1"/>
</dbReference>
<dbReference type="AlphaFoldDB" id="A0A387FLI0"/>
<comment type="subcellular location">
    <subcellularLocation>
        <location evidence="1 5">Bacterial flagellum basal body</location>
    </subcellularLocation>
</comment>
<dbReference type="GO" id="GO:0009425">
    <property type="term" value="C:bacterial-type flagellum basal body"/>
    <property type="evidence" value="ECO:0007669"/>
    <property type="project" value="UniProtKB-SubCell"/>
</dbReference>
<dbReference type="Proteomes" id="UP000282195">
    <property type="component" value="Chromosome"/>
</dbReference>
<dbReference type="PANTHER" id="PTHR30435">
    <property type="entry name" value="FLAGELLAR PROTEIN"/>
    <property type="match status" value="1"/>
</dbReference>
<dbReference type="EMBL" id="CP032694">
    <property type="protein sequence ID" value="AYG58115.1"/>
    <property type="molecule type" value="Genomic_DNA"/>
</dbReference>
<dbReference type="GO" id="GO:0009424">
    <property type="term" value="C:bacterial-type flagellum hook"/>
    <property type="evidence" value="ECO:0007669"/>
    <property type="project" value="TreeGrafter"/>
</dbReference>
<evidence type="ECO:0000256" key="4">
    <source>
        <dbReference type="ARBA" id="ARBA00023143"/>
    </source>
</evidence>
<dbReference type="KEGG" id="rjg:CCGE525_04250"/>
<feature type="domain" description="Flagellar hook protein FlgE/F/G-like D1" evidence="9">
    <location>
        <begin position="84"/>
        <end position="153"/>
    </location>
</feature>
<evidence type="ECO:0000259" key="9">
    <source>
        <dbReference type="Pfam" id="PF22692"/>
    </source>
</evidence>
<evidence type="ECO:0000256" key="3">
    <source>
        <dbReference type="ARBA" id="ARBA00019015"/>
    </source>
</evidence>
<evidence type="ECO:0000259" key="8">
    <source>
        <dbReference type="Pfam" id="PF07559"/>
    </source>
</evidence>
<keyword evidence="10" id="KW-0966">Cell projection</keyword>
<evidence type="ECO:0000259" key="6">
    <source>
        <dbReference type="Pfam" id="PF00460"/>
    </source>
</evidence>
<evidence type="ECO:0000259" key="7">
    <source>
        <dbReference type="Pfam" id="PF06429"/>
    </source>
</evidence>